<proteinExistence type="inferred from homology"/>
<evidence type="ECO:0000313" key="9">
    <source>
        <dbReference type="EMBL" id="RWR30164.1"/>
    </source>
</evidence>
<evidence type="ECO:0000256" key="3">
    <source>
        <dbReference type="ARBA" id="ARBA00022448"/>
    </source>
</evidence>
<feature type="chain" id="PRO_5019278676" description="High-affinity zinc uptake system protein ZnuA" evidence="8">
    <location>
        <begin position="21"/>
        <end position="314"/>
    </location>
</feature>
<evidence type="ECO:0000256" key="6">
    <source>
        <dbReference type="RuleBase" id="RU003512"/>
    </source>
</evidence>
<keyword evidence="5" id="KW-0406">Ion transport</keyword>
<dbReference type="PANTHER" id="PTHR42953:SF3">
    <property type="entry name" value="HIGH-AFFINITY ZINC UPTAKE SYSTEM PROTEIN ZNUA"/>
    <property type="match status" value="1"/>
</dbReference>
<dbReference type="GO" id="GO:0006829">
    <property type="term" value="P:zinc ion transport"/>
    <property type="evidence" value="ECO:0007669"/>
    <property type="project" value="UniProtKB-KW"/>
</dbReference>
<accession>A0A443KBL2</accession>
<sequence length="314" mass="33696">MRDTVLLSLALSALPVLAMAEVPKVVTDMPVVQSLTAQVMGDLGTPAVLLEQGANPHSYQMKPSQARALQEAGLLFWVGPEMTPWLSRAIDAAGGKLPQIALLHSDGTHLQSYVDDDDDDHDDDHDHDHDHDHADADGHSHEGLDPHAWLDPHNAGNWVSVIAAALAKADPENAATYEANAKAAQERIDTLDKDLRAELTPVKDRPFVVYHAAYGYFAAHYGLQDEGSVAFGDATDPGAAHLSALRADLKAKGVVCAFPEASHDPRPMQRLIEGTEVRLGQPLDPEGTQITPGPDLYDTLMRTIGGNLSGCLGR</sequence>
<dbReference type="InterPro" id="IPR006128">
    <property type="entry name" value="Lipoprotein_PsaA-like"/>
</dbReference>
<dbReference type="GO" id="GO:0046872">
    <property type="term" value="F:metal ion binding"/>
    <property type="evidence" value="ECO:0007669"/>
    <property type="project" value="InterPro"/>
</dbReference>
<gene>
    <name evidence="9" type="ORF">D2T29_13405</name>
</gene>
<evidence type="ECO:0000256" key="8">
    <source>
        <dbReference type="SAM" id="SignalP"/>
    </source>
</evidence>
<protein>
    <recommendedName>
        <fullName evidence="2">High-affinity zinc uptake system protein ZnuA</fullName>
    </recommendedName>
</protein>
<keyword evidence="3 6" id="KW-0813">Transport</keyword>
<dbReference type="RefSeq" id="WP_128232841.1">
    <property type="nucleotide sequence ID" value="NZ_SAUY01000017.1"/>
</dbReference>
<evidence type="ECO:0000313" key="10">
    <source>
        <dbReference type="Proteomes" id="UP000284451"/>
    </source>
</evidence>
<dbReference type="PRINTS" id="PR00690">
    <property type="entry name" value="ADHESNFAMILY"/>
</dbReference>
<feature type="signal peptide" evidence="8">
    <location>
        <begin position="1"/>
        <end position="20"/>
    </location>
</feature>
<organism evidence="9 10">
    <name type="scientific">Paenirhodobacter populi</name>
    <dbReference type="NCBI Taxonomy" id="2306993"/>
    <lineage>
        <taxon>Bacteria</taxon>
        <taxon>Pseudomonadati</taxon>
        <taxon>Pseudomonadota</taxon>
        <taxon>Alphaproteobacteria</taxon>
        <taxon>Rhodobacterales</taxon>
        <taxon>Rhodobacter group</taxon>
        <taxon>Paenirhodobacter</taxon>
    </lineage>
</organism>
<dbReference type="Pfam" id="PF01297">
    <property type="entry name" value="ZnuA"/>
    <property type="match status" value="1"/>
</dbReference>
<dbReference type="SUPFAM" id="SSF53807">
    <property type="entry name" value="Helical backbone' metal receptor"/>
    <property type="match status" value="1"/>
</dbReference>
<feature type="region of interest" description="Disordered" evidence="7">
    <location>
        <begin position="112"/>
        <end position="148"/>
    </location>
</feature>
<feature type="compositionally biased region" description="Acidic residues" evidence="7">
    <location>
        <begin position="114"/>
        <end position="123"/>
    </location>
</feature>
<evidence type="ECO:0000256" key="1">
    <source>
        <dbReference type="ARBA" id="ARBA00011028"/>
    </source>
</evidence>
<dbReference type="Gene3D" id="3.40.50.1980">
    <property type="entry name" value="Nitrogenase molybdenum iron protein domain"/>
    <property type="match status" value="2"/>
</dbReference>
<feature type="compositionally biased region" description="Basic and acidic residues" evidence="7">
    <location>
        <begin position="124"/>
        <end position="148"/>
    </location>
</feature>
<dbReference type="EMBL" id="SAUY01000017">
    <property type="protein sequence ID" value="RWR30164.1"/>
    <property type="molecule type" value="Genomic_DNA"/>
</dbReference>
<keyword evidence="5" id="KW-0864">Zinc transport</keyword>
<dbReference type="InterPro" id="IPR006127">
    <property type="entry name" value="ZnuA-like"/>
</dbReference>
<dbReference type="Proteomes" id="UP000284451">
    <property type="component" value="Unassembled WGS sequence"/>
</dbReference>
<reference evidence="9 10" key="2">
    <citation type="submission" date="2019-01" db="EMBL/GenBank/DDBJ databases">
        <authorList>
            <person name="Li Y."/>
        </authorList>
    </citation>
    <scope>NUCLEOTIDE SEQUENCE [LARGE SCALE GENOMIC DNA]</scope>
    <source>
        <strain evidence="9 10">07D10-4-3</strain>
    </source>
</reference>
<comment type="similarity">
    <text evidence="1 6">Belongs to the bacterial solute-binding protein 9 family.</text>
</comment>
<reference evidence="9 10" key="1">
    <citation type="submission" date="2019-01" db="EMBL/GenBank/DDBJ databases">
        <title>Sinorhodobacter populi sp. nov. isolated from the symptomatic bark tissue of Populus euramericana canker.</title>
        <authorList>
            <person name="Xu G."/>
        </authorList>
    </citation>
    <scope>NUCLEOTIDE SEQUENCE [LARGE SCALE GENOMIC DNA]</scope>
    <source>
        <strain evidence="9 10">07D10-4-3</strain>
    </source>
</reference>
<dbReference type="PANTHER" id="PTHR42953">
    <property type="entry name" value="HIGH-AFFINITY ZINC UPTAKE SYSTEM PROTEIN ZNUA-RELATED"/>
    <property type="match status" value="1"/>
</dbReference>
<comment type="caution">
    <text evidence="9">The sequence shown here is derived from an EMBL/GenBank/DDBJ whole genome shotgun (WGS) entry which is preliminary data.</text>
</comment>
<dbReference type="GO" id="GO:0007155">
    <property type="term" value="P:cell adhesion"/>
    <property type="evidence" value="ECO:0007669"/>
    <property type="project" value="InterPro"/>
</dbReference>
<dbReference type="InterPro" id="IPR050492">
    <property type="entry name" value="Bact_metal-bind_prot9"/>
</dbReference>
<evidence type="ECO:0000256" key="7">
    <source>
        <dbReference type="SAM" id="MobiDB-lite"/>
    </source>
</evidence>
<name>A0A443KBL2_9RHOB</name>
<dbReference type="AlphaFoldDB" id="A0A443KBL2"/>
<evidence type="ECO:0000256" key="2">
    <source>
        <dbReference type="ARBA" id="ARBA00015915"/>
    </source>
</evidence>
<keyword evidence="5" id="KW-0862">Zinc</keyword>
<evidence type="ECO:0000256" key="4">
    <source>
        <dbReference type="ARBA" id="ARBA00022729"/>
    </source>
</evidence>
<keyword evidence="4 8" id="KW-0732">Signal</keyword>
<evidence type="ECO:0000256" key="5">
    <source>
        <dbReference type="ARBA" id="ARBA00022906"/>
    </source>
</evidence>